<sequence length="406" mass="44363">MMRTPNRREPEEVEVHRLGTDGSELAVFEFQGGLRDTIVSDFKKGYLTNGSYVADAKAVSPQGAQSLALAGTAGGATALSAAFSSSLYMATADPTTLMQMGGGVGSAVMGVNGISAQAPFIPIASSLPIVAPVLAMQALNSAVMMQQFKQVDQKLDSIKSTLDKVLARIEATHVGELLAASTIIDQLYRQYELEGSFSTDMMTRLALAERDVSALTIRFRHLVDAQDITTLGEPQEVQQANYDAHSAMLASFTDLRIAYLRLCVDIQENPRSVELSLEQLKSKIEHSSEFWERLFHRSKILKGEISGLETKLQDMNWAERNFPTLIGGKGASKEKELQQLKDAYASTMESERDIMKDFHSLIDASQTTLEALESSAAPTGSAPTLVYWRDEAGEEHSFVTEKLRLA</sequence>
<accession>A0ABN2UUK5</accession>
<reference evidence="1 2" key="1">
    <citation type="journal article" date="2019" name="Int. J. Syst. Evol. Microbiol.">
        <title>The Global Catalogue of Microorganisms (GCM) 10K type strain sequencing project: providing services to taxonomists for standard genome sequencing and annotation.</title>
        <authorList>
            <consortium name="The Broad Institute Genomics Platform"/>
            <consortium name="The Broad Institute Genome Sequencing Center for Infectious Disease"/>
            <person name="Wu L."/>
            <person name="Ma J."/>
        </authorList>
    </citation>
    <scope>NUCLEOTIDE SEQUENCE [LARGE SCALE GENOMIC DNA]</scope>
    <source>
        <strain evidence="1 2">JCM 13595</strain>
    </source>
</reference>
<evidence type="ECO:0000313" key="1">
    <source>
        <dbReference type="EMBL" id="GAA2043685.1"/>
    </source>
</evidence>
<gene>
    <name evidence="1" type="ORF">GCM10009720_25680</name>
</gene>
<evidence type="ECO:0000313" key="2">
    <source>
        <dbReference type="Proteomes" id="UP001501461"/>
    </source>
</evidence>
<organism evidence="1 2">
    <name type="scientific">Yaniella flava</name>
    <dbReference type="NCBI Taxonomy" id="287930"/>
    <lineage>
        <taxon>Bacteria</taxon>
        <taxon>Bacillati</taxon>
        <taxon>Actinomycetota</taxon>
        <taxon>Actinomycetes</taxon>
        <taxon>Micrococcales</taxon>
        <taxon>Micrococcaceae</taxon>
        <taxon>Yaniella</taxon>
    </lineage>
</organism>
<proteinExistence type="predicted"/>
<protein>
    <submittedName>
        <fullName evidence="1">Uncharacterized protein</fullName>
    </submittedName>
</protein>
<comment type="caution">
    <text evidence="1">The sequence shown here is derived from an EMBL/GenBank/DDBJ whole genome shotgun (WGS) entry which is preliminary data.</text>
</comment>
<dbReference type="Proteomes" id="UP001501461">
    <property type="component" value="Unassembled WGS sequence"/>
</dbReference>
<keyword evidence="2" id="KW-1185">Reference proteome</keyword>
<name>A0ABN2UUK5_9MICC</name>
<dbReference type="EMBL" id="BAAAMN010000050">
    <property type="protein sequence ID" value="GAA2043685.1"/>
    <property type="molecule type" value="Genomic_DNA"/>
</dbReference>
<dbReference type="RefSeq" id="WP_343959358.1">
    <property type="nucleotide sequence ID" value="NZ_BAAAMN010000050.1"/>
</dbReference>